<dbReference type="SUPFAM" id="SSF81383">
    <property type="entry name" value="F-box domain"/>
    <property type="match status" value="1"/>
</dbReference>
<evidence type="ECO:0000259" key="1">
    <source>
        <dbReference type="PROSITE" id="PS50181"/>
    </source>
</evidence>
<dbReference type="Pfam" id="PF00646">
    <property type="entry name" value="F-box"/>
    <property type="match status" value="1"/>
</dbReference>
<dbReference type="Gene3D" id="1.20.1280.50">
    <property type="match status" value="1"/>
</dbReference>
<sequence>MKMSINNLPHHVFYTLCKYLSLVDIISLSKTCKKLYILIEKDNYFWMILIQNHFGSKLYHRYVNEIFQNKKNSDYDLYRTEKDKQKFEKYFRRYEGLHVCNIWLLNVLNGKDNNDGYIAHQSIVKQKEHPRTTNQLNMSLTIEELFEYYFNTNKYLNKENILVISMYKFIYFYLIQPKRLLGVDLFEINQSCTRNHERCFNIKYPIHEYDLNCLTGRCVRLYSVPSLYLAGIKGKFKSILPGVYEIKCRIKLDKNNQYLTYYNECCSKNHKLEKSMNCYFYALADHGLDCECNGKKMNFDWFESNYLLYGNQYWFHQTMGYIKVFEVSDIYFGFRTKSDCGYRNVLFDYIQLNVIE</sequence>
<comment type="caution">
    <text evidence="2">The sequence shown here is derived from an EMBL/GenBank/DDBJ whole genome shotgun (WGS) entry which is preliminary data.</text>
</comment>
<protein>
    <recommendedName>
        <fullName evidence="1">F-box domain-containing protein</fullName>
    </recommendedName>
</protein>
<dbReference type="InterPro" id="IPR001810">
    <property type="entry name" value="F-box_dom"/>
</dbReference>
<evidence type="ECO:0000313" key="2">
    <source>
        <dbReference type="EMBL" id="CAF3417677.1"/>
    </source>
</evidence>
<feature type="domain" description="F-box" evidence="1">
    <location>
        <begin position="2"/>
        <end position="49"/>
    </location>
</feature>
<reference evidence="2" key="1">
    <citation type="submission" date="2021-02" db="EMBL/GenBank/DDBJ databases">
        <authorList>
            <person name="Nowell W R."/>
        </authorList>
    </citation>
    <scope>NUCLEOTIDE SEQUENCE</scope>
</reference>
<dbReference type="SMART" id="SM00256">
    <property type="entry name" value="FBOX"/>
    <property type="match status" value="1"/>
</dbReference>
<dbReference type="PROSITE" id="PS50181">
    <property type="entry name" value="FBOX"/>
    <property type="match status" value="1"/>
</dbReference>
<dbReference type="Proteomes" id="UP000663833">
    <property type="component" value="Unassembled WGS sequence"/>
</dbReference>
<accession>A0A818BAZ7</accession>
<dbReference type="AlphaFoldDB" id="A0A818BAZ7"/>
<proteinExistence type="predicted"/>
<dbReference type="EMBL" id="CAJNYD010004957">
    <property type="protein sequence ID" value="CAF3650826.1"/>
    <property type="molecule type" value="Genomic_DNA"/>
</dbReference>
<name>A0A818BAZ7_9BILA</name>
<dbReference type="Proteomes" id="UP000663872">
    <property type="component" value="Unassembled WGS sequence"/>
</dbReference>
<dbReference type="EMBL" id="CAJNYT010001537">
    <property type="protein sequence ID" value="CAF3417677.1"/>
    <property type="molecule type" value="Genomic_DNA"/>
</dbReference>
<evidence type="ECO:0000313" key="4">
    <source>
        <dbReference type="Proteomes" id="UP000663872"/>
    </source>
</evidence>
<organism evidence="2 4">
    <name type="scientific">Rotaria socialis</name>
    <dbReference type="NCBI Taxonomy" id="392032"/>
    <lineage>
        <taxon>Eukaryota</taxon>
        <taxon>Metazoa</taxon>
        <taxon>Spiralia</taxon>
        <taxon>Gnathifera</taxon>
        <taxon>Rotifera</taxon>
        <taxon>Eurotatoria</taxon>
        <taxon>Bdelloidea</taxon>
        <taxon>Philodinida</taxon>
        <taxon>Philodinidae</taxon>
        <taxon>Rotaria</taxon>
    </lineage>
</organism>
<gene>
    <name evidence="2" type="ORF">GRG538_LOCUS11498</name>
    <name evidence="3" type="ORF">LUA448_LOCUS32959</name>
</gene>
<evidence type="ECO:0000313" key="3">
    <source>
        <dbReference type="EMBL" id="CAF3650826.1"/>
    </source>
</evidence>
<dbReference type="InterPro" id="IPR036047">
    <property type="entry name" value="F-box-like_dom_sf"/>
</dbReference>